<dbReference type="PANTHER" id="PTHR43179:SF12">
    <property type="entry name" value="GALACTOFURANOSYLTRANSFERASE GLFT2"/>
    <property type="match status" value="1"/>
</dbReference>
<dbReference type="KEGG" id="rca:Rcas_0137"/>
<comment type="similarity">
    <text evidence="2">Belongs to the glycosyltransferase 2 family.</text>
</comment>
<sequence>MRRSGYTHGTVNAGISVIIPNLHSPLIGEVIDAITHQTEQRLIGEIIVVGQDCHRLVKPPARHVETSHPVSAARARNLGAALARGDHLLFIDSDCIAAPDLVERIVARLHKGDIVVCGGVVIETGEYWSDCDNLLVFADYLATAPAGERMWAPSLNLCIRRSVFWSIGGFDERFPSAAGEDTDLSLRLRASGIRIAFEPRARVIHHHRRATPRAVWEHLRAFGRVQATIWRRHARLMPPPLPLERLRALAPALRAVAPFLAIRDTATLAHHAPHLLPGLVWARTAWYWGVAEGVGG</sequence>
<keyword evidence="3" id="KW-0328">Glycosyltransferase</keyword>
<keyword evidence="4 6" id="KW-0808">Transferase</keyword>
<dbReference type="PANTHER" id="PTHR43179">
    <property type="entry name" value="RHAMNOSYLTRANSFERASE WBBL"/>
    <property type="match status" value="1"/>
</dbReference>
<dbReference type="Gene3D" id="3.90.550.10">
    <property type="entry name" value="Spore Coat Polysaccharide Biosynthesis Protein SpsA, Chain A"/>
    <property type="match status" value="1"/>
</dbReference>
<evidence type="ECO:0000256" key="3">
    <source>
        <dbReference type="ARBA" id="ARBA00022676"/>
    </source>
</evidence>
<evidence type="ECO:0000313" key="7">
    <source>
        <dbReference type="Proteomes" id="UP000000263"/>
    </source>
</evidence>
<dbReference type="CAZy" id="GT2">
    <property type="family name" value="Glycosyltransferase Family 2"/>
</dbReference>
<accession>A7NFP6</accession>
<name>A7NFP6_ROSCS</name>
<comment type="pathway">
    <text evidence="1">Cell wall biogenesis; cell wall polysaccharide biosynthesis.</text>
</comment>
<dbReference type="SUPFAM" id="SSF53448">
    <property type="entry name" value="Nucleotide-diphospho-sugar transferases"/>
    <property type="match status" value="1"/>
</dbReference>
<evidence type="ECO:0000313" key="6">
    <source>
        <dbReference type="EMBL" id="ABU56272.1"/>
    </source>
</evidence>
<protein>
    <submittedName>
        <fullName evidence="6">Glycosyl transferase family 2</fullName>
    </submittedName>
</protein>
<dbReference type="Proteomes" id="UP000000263">
    <property type="component" value="Chromosome"/>
</dbReference>
<dbReference type="InterPro" id="IPR019290">
    <property type="entry name" value="GlycosylTrfase-like_prok"/>
</dbReference>
<dbReference type="EMBL" id="CP000804">
    <property type="protein sequence ID" value="ABU56272.1"/>
    <property type="molecule type" value="Genomic_DNA"/>
</dbReference>
<evidence type="ECO:0000259" key="5">
    <source>
        <dbReference type="Pfam" id="PF10111"/>
    </source>
</evidence>
<evidence type="ECO:0000256" key="4">
    <source>
        <dbReference type="ARBA" id="ARBA00022679"/>
    </source>
</evidence>
<feature type="domain" description="Glycosyltransferase 2-like prokaryotic type" evidence="5">
    <location>
        <begin position="69"/>
        <end position="194"/>
    </location>
</feature>
<dbReference type="Pfam" id="PF10111">
    <property type="entry name" value="Glyco_tranf_2_2"/>
    <property type="match status" value="1"/>
</dbReference>
<gene>
    <name evidence="6" type="ordered locus">Rcas_0137</name>
</gene>
<dbReference type="STRING" id="383372.Rcas_0137"/>
<reference evidence="6 7" key="1">
    <citation type="submission" date="2007-08" db="EMBL/GenBank/DDBJ databases">
        <title>Complete sequence of Roseiflexus castenholzii DSM 13941.</title>
        <authorList>
            <consortium name="US DOE Joint Genome Institute"/>
            <person name="Copeland A."/>
            <person name="Lucas S."/>
            <person name="Lapidus A."/>
            <person name="Barry K."/>
            <person name="Glavina del Rio T."/>
            <person name="Dalin E."/>
            <person name="Tice H."/>
            <person name="Pitluck S."/>
            <person name="Thompson L.S."/>
            <person name="Brettin T."/>
            <person name="Bruce D."/>
            <person name="Detter J.C."/>
            <person name="Han C."/>
            <person name="Tapia R."/>
            <person name="Schmutz J."/>
            <person name="Larimer F."/>
            <person name="Land M."/>
            <person name="Hauser L."/>
            <person name="Kyrpides N."/>
            <person name="Mikhailova N."/>
            <person name="Bryant D.A."/>
            <person name="Hanada S."/>
            <person name="Tsukatani Y."/>
            <person name="Richardson P."/>
        </authorList>
    </citation>
    <scope>NUCLEOTIDE SEQUENCE [LARGE SCALE GENOMIC DNA]</scope>
    <source>
        <strain evidence="7">DSM 13941 / HLO8</strain>
    </source>
</reference>
<evidence type="ECO:0000256" key="2">
    <source>
        <dbReference type="ARBA" id="ARBA00006739"/>
    </source>
</evidence>
<dbReference type="InterPro" id="IPR029044">
    <property type="entry name" value="Nucleotide-diphossugar_trans"/>
</dbReference>
<dbReference type="HOGENOM" id="CLU_920952_0_0_0"/>
<evidence type="ECO:0000256" key="1">
    <source>
        <dbReference type="ARBA" id="ARBA00004776"/>
    </source>
</evidence>
<dbReference type="AlphaFoldDB" id="A7NFP6"/>
<dbReference type="eggNOG" id="COG1216">
    <property type="taxonomic scope" value="Bacteria"/>
</dbReference>
<organism evidence="6 7">
    <name type="scientific">Roseiflexus castenholzii (strain DSM 13941 / HLO8)</name>
    <dbReference type="NCBI Taxonomy" id="383372"/>
    <lineage>
        <taxon>Bacteria</taxon>
        <taxon>Bacillati</taxon>
        <taxon>Chloroflexota</taxon>
        <taxon>Chloroflexia</taxon>
        <taxon>Chloroflexales</taxon>
        <taxon>Roseiflexineae</taxon>
        <taxon>Roseiflexaceae</taxon>
        <taxon>Roseiflexus</taxon>
    </lineage>
</organism>
<dbReference type="GO" id="GO:0016757">
    <property type="term" value="F:glycosyltransferase activity"/>
    <property type="evidence" value="ECO:0007669"/>
    <property type="project" value="UniProtKB-KW"/>
</dbReference>
<keyword evidence="7" id="KW-1185">Reference proteome</keyword>
<proteinExistence type="inferred from homology"/>